<dbReference type="CDD" id="cd06261">
    <property type="entry name" value="TM_PBP2"/>
    <property type="match status" value="1"/>
</dbReference>
<dbReference type="PANTHER" id="PTHR42929">
    <property type="entry name" value="INNER MEMBRANE ABC TRANSPORTER PERMEASE PROTEIN YDCU-RELATED-RELATED"/>
    <property type="match status" value="1"/>
</dbReference>
<comment type="similarity">
    <text evidence="2">Belongs to the binding-protein-dependent transport system permease family. CysTW subfamily.</text>
</comment>
<dbReference type="OrthoDB" id="9808619at2"/>
<sequence>MAAAALPADRSAPLGLAAPLGLFFAVFVLLPLLLLVFVSTYADAAMTGHGLHQYTRFLGDAFNRGVLLGTLSLGLQVTGLSLLLGLPLAYAYTLVSARWQGLLMLLIVLPLLTSAVVRTFAWVVILGRQGIVNTSLLQLGWIDDPLRLLYTQGATVVALTQIELPLMVLPLITALLNIDPNLRQASLALGAGHWRTLWQVTLPLAVPGLLAGALLVFASSVSAFVTQTLVGGGQHILMPFYMYQQAIQANDYPFAAAIAVLLLVSVLVVVTLVNTLGRRARGFVHA</sequence>
<keyword evidence="6 8" id="KW-1133">Transmembrane helix</keyword>
<evidence type="ECO:0000256" key="7">
    <source>
        <dbReference type="ARBA" id="ARBA00023136"/>
    </source>
</evidence>
<feature type="transmembrane region" description="Helical" evidence="8">
    <location>
        <begin position="196"/>
        <end position="217"/>
    </location>
</feature>
<evidence type="ECO:0000256" key="5">
    <source>
        <dbReference type="ARBA" id="ARBA00022692"/>
    </source>
</evidence>
<dbReference type="PANTHER" id="PTHR42929:SF5">
    <property type="entry name" value="ABC TRANSPORTER PERMEASE PROTEIN"/>
    <property type="match status" value="1"/>
</dbReference>
<gene>
    <name evidence="10" type="ORF">AQPW35_28680</name>
</gene>
<dbReference type="Pfam" id="PF00528">
    <property type="entry name" value="BPD_transp_1"/>
    <property type="match status" value="1"/>
</dbReference>
<accession>A0A480AUC3</accession>
<comment type="subcellular location">
    <subcellularLocation>
        <location evidence="1 8">Cell membrane</location>
        <topology evidence="1 8">Multi-pass membrane protein</topology>
    </subcellularLocation>
</comment>
<keyword evidence="11" id="KW-1185">Reference proteome</keyword>
<evidence type="ECO:0000256" key="4">
    <source>
        <dbReference type="ARBA" id="ARBA00022475"/>
    </source>
</evidence>
<evidence type="ECO:0000256" key="6">
    <source>
        <dbReference type="ARBA" id="ARBA00022989"/>
    </source>
</evidence>
<protein>
    <submittedName>
        <fullName evidence="10">ABC transporter permease</fullName>
    </submittedName>
</protein>
<dbReference type="PROSITE" id="PS50928">
    <property type="entry name" value="ABC_TM1"/>
    <property type="match status" value="1"/>
</dbReference>
<evidence type="ECO:0000313" key="11">
    <source>
        <dbReference type="Proteomes" id="UP000301751"/>
    </source>
</evidence>
<dbReference type="InterPro" id="IPR035906">
    <property type="entry name" value="MetI-like_sf"/>
</dbReference>
<dbReference type="GO" id="GO:0005886">
    <property type="term" value="C:plasma membrane"/>
    <property type="evidence" value="ECO:0007669"/>
    <property type="project" value="UniProtKB-SubCell"/>
</dbReference>
<feature type="domain" description="ABC transmembrane type-1" evidence="9">
    <location>
        <begin position="67"/>
        <end position="273"/>
    </location>
</feature>
<dbReference type="Gene3D" id="1.10.3720.10">
    <property type="entry name" value="MetI-like"/>
    <property type="match status" value="1"/>
</dbReference>
<feature type="transmembrane region" description="Helical" evidence="8">
    <location>
        <begin position="65"/>
        <end position="90"/>
    </location>
</feature>
<dbReference type="EMBL" id="BJCL01000007">
    <property type="protein sequence ID" value="GCL63787.1"/>
    <property type="molecule type" value="Genomic_DNA"/>
</dbReference>
<dbReference type="SUPFAM" id="SSF161098">
    <property type="entry name" value="MetI-like"/>
    <property type="match status" value="1"/>
</dbReference>
<feature type="transmembrane region" description="Helical" evidence="8">
    <location>
        <begin position="254"/>
        <end position="273"/>
    </location>
</feature>
<evidence type="ECO:0000259" key="9">
    <source>
        <dbReference type="PROSITE" id="PS50928"/>
    </source>
</evidence>
<dbReference type="RefSeq" id="WP_137733532.1">
    <property type="nucleotide sequence ID" value="NZ_BJCL01000007.1"/>
</dbReference>
<dbReference type="GO" id="GO:0055085">
    <property type="term" value="P:transmembrane transport"/>
    <property type="evidence" value="ECO:0007669"/>
    <property type="project" value="InterPro"/>
</dbReference>
<organism evidence="10 11">
    <name type="scientific">Pseudaquabacterium pictum</name>
    <dbReference type="NCBI Taxonomy" id="2315236"/>
    <lineage>
        <taxon>Bacteria</taxon>
        <taxon>Pseudomonadati</taxon>
        <taxon>Pseudomonadota</taxon>
        <taxon>Betaproteobacteria</taxon>
        <taxon>Burkholderiales</taxon>
        <taxon>Sphaerotilaceae</taxon>
        <taxon>Pseudaquabacterium</taxon>
    </lineage>
</organism>
<keyword evidence="4" id="KW-1003">Cell membrane</keyword>
<keyword evidence="3 8" id="KW-0813">Transport</keyword>
<keyword evidence="5 8" id="KW-0812">Transmembrane</keyword>
<proteinExistence type="inferred from homology"/>
<dbReference type="AlphaFoldDB" id="A0A480AUC3"/>
<dbReference type="InterPro" id="IPR000515">
    <property type="entry name" value="MetI-like"/>
</dbReference>
<dbReference type="Proteomes" id="UP000301751">
    <property type="component" value="Unassembled WGS sequence"/>
</dbReference>
<comment type="caution">
    <text evidence="10">The sequence shown here is derived from an EMBL/GenBank/DDBJ whole genome shotgun (WGS) entry which is preliminary data.</text>
</comment>
<evidence type="ECO:0000256" key="2">
    <source>
        <dbReference type="ARBA" id="ARBA00007069"/>
    </source>
</evidence>
<evidence type="ECO:0000256" key="1">
    <source>
        <dbReference type="ARBA" id="ARBA00004651"/>
    </source>
</evidence>
<keyword evidence="7 8" id="KW-0472">Membrane</keyword>
<evidence type="ECO:0000313" key="10">
    <source>
        <dbReference type="EMBL" id="GCL63787.1"/>
    </source>
</evidence>
<evidence type="ECO:0000256" key="3">
    <source>
        <dbReference type="ARBA" id="ARBA00022448"/>
    </source>
</evidence>
<reference evidence="11" key="1">
    <citation type="submission" date="2019-03" db="EMBL/GenBank/DDBJ databases">
        <title>Aquabacterium pictum sp.nov., the first bacteriochlorophyll a-containing freshwater bacterium in the genus Aquabacterium of the class Betaproteobacteria.</title>
        <authorList>
            <person name="Hirose S."/>
            <person name="Tank M."/>
            <person name="Hara E."/>
            <person name="Tamaki H."/>
            <person name="Takaichi S."/>
            <person name="Haruta S."/>
            <person name="Hanada S."/>
        </authorList>
    </citation>
    <scope>NUCLEOTIDE SEQUENCE [LARGE SCALE GENOMIC DNA]</scope>
    <source>
        <strain evidence="11">W35</strain>
    </source>
</reference>
<evidence type="ECO:0000256" key="8">
    <source>
        <dbReference type="RuleBase" id="RU363032"/>
    </source>
</evidence>
<feature type="transmembrane region" description="Helical" evidence="8">
    <location>
        <begin position="20"/>
        <end position="44"/>
    </location>
</feature>
<feature type="transmembrane region" description="Helical" evidence="8">
    <location>
        <begin position="102"/>
        <end position="127"/>
    </location>
</feature>
<name>A0A480AUC3_9BURK</name>